<feature type="domain" description="NB-ARC" evidence="3">
    <location>
        <begin position="246"/>
        <end position="402"/>
    </location>
</feature>
<dbReference type="Pfam" id="PF00931">
    <property type="entry name" value="NB-ARC"/>
    <property type="match status" value="1"/>
</dbReference>
<proteinExistence type="predicted"/>
<evidence type="ECO:0000256" key="2">
    <source>
        <dbReference type="ARBA" id="ARBA00022821"/>
    </source>
</evidence>
<evidence type="ECO:0000259" key="5">
    <source>
        <dbReference type="Pfam" id="PF25019"/>
    </source>
</evidence>
<evidence type="ECO:0000313" key="7">
    <source>
        <dbReference type="Proteomes" id="UP001497457"/>
    </source>
</evidence>
<dbReference type="PRINTS" id="PR00364">
    <property type="entry name" value="DISEASERSIST"/>
</dbReference>
<feature type="domain" description="R13L1/DRL21-like LRR repeat region" evidence="5">
    <location>
        <begin position="752"/>
        <end position="873"/>
    </location>
</feature>
<keyword evidence="7" id="KW-1185">Reference proteome</keyword>
<dbReference type="Gene3D" id="3.80.10.10">
    <property type="entry name" value="Ribonuclease Inhibitor"/>
    <property type="match status" value="3"/>
</dbReference>
<evidence type="ECO:0000256" key="1">
    <source>
        <dbReference type="ARBA" id="ARBA00022614"/>
    </source>
</evidence>
<dbReference type="InterPro" id="IPR058922">
    <property type="entry name" value="WHD_DRP"/>
</dbReference>
<organism evidence="6 7">
    <name type="scientific">Urochloa decumbens</name>
    <dbReference type="NCBI Taxonomy" id="240449"/>
    <lineage>
        <taxon>Eukaryota</taxon>
        <taxon>Viridiplantae</taxon>
        <taxon>Streptophyta</taxon>
        <taxon>Embryophyta</taxon>
        <taxon>Tracheophyta</taxon>
        <taxon>Spermatophyta</taxon>
        <taxon>Magnoliopsida</taxon>
        <taxon>Liliopsida</taxon>
        <taxon>Poales</taxon>
        <taxon>Poaceae</taxon>
        <taxon>PACMAD clade</taxon>
        <taxon>Panicoideae</taxon>
        <taxon>Panicodae</taxon>
        <taxon>Paniceae</taxon>
        <taxon>Melinidinae</taxon>
        <taxon>Urochloa</taxon>
    </lineage>
</organism>
<dbReference type="FunFam" id="3.40.50.300:FF:001091">
    <property type="entry name" value="Probable disease resistance protein At1g61300"/>
    <property type="match status" value="1"/>
</dbReference>
<dbReference type="GO" id="GO:0006952">
    <property type="term" value="P:defense response"/>
    <property type="evidence" value="ECO:0007669"/>
    <property type="project" value="UniProtKB-KW"/>
</dbReference>
<feature type="domain" description="Disease resistance protein winged helix" evidence="4">
    <location>
        <begin position="491"/>
        <end position="557"/>
    </location>
</feature>
<dbReference type="PANTHER" id="PTHR36766">
    <property type="entry name" value="PLANT BROAD-SPECTRUM MILDEW RESISTANCE PROTEIN RPW8"/>
    <property type="match status" value="1"/>
</dbReference>
<keyword evidence="2" id="KW-0611">Plant defense</keyword>
<gene>
    <name evidence="6" type="ORF">URODEC1_LOCUS2334</name>
</gene>
<dbReference type="SUPFAM" id="SSF52540">
    <property type="entry name" value="P-loop containing nucleoside triphosphate hydrolases"/>
    <property type="match status" value="1"/>
</dbReference>
<dbReference type="Pfam" id="PF25019">
    <property type="entry name" value="LRR_R13L1-DRL21"/>
    <property type="match status" value="1"/>
</dbReference>
<evidence type="ECO:0000259" key="4">
    <source>
        <dbReference type="Pfam" id="PF23559"/>
    </source>
</evidence>
<dbReference type="InterPro" id="IPR036388">
    <property type="entry name" value="WH-like_DNA-bd_sf"/>
</dbReference>
<evidence type="ECO:0000259" key="3">
    <source>
        <dbReference type="Pfam" id="PF00931"/>
    </source>
</evidence>
<name>A0ABC8VDK8_9POAL</name>
<protein>
    <submittedName>
        <fullName evidence="6">Uncharacterized protein</fullName>
    </submittedName>
</protein>
<reference evidence="6" key="1">
    <citation type="submission" date="2024-10" db="EMBL/GenBank/DDBJ databases">
        <authorList>
            <person name="Ryan C."/>
        </authorList>
    </citation>
    <scope>NUCLEOTIDE SEQUENCE [LARGE SCALE GENOMIC DNA]</scope>
</reference>
<dbReference type="Pfam" id="PF23559">
    <property type="entry name" value="WHD_DRP"/>
    <property type="match status" value="1"/>
</dbReference>
<dbReference type="InterPro" id="IPR027417">
    <property type="entry name" value="P-loop_NTPase"/>
</dbReference>
<keyword evidence="1" id="KW-0433">Leucine-rich repeat</keyword>
<dbReference type="Gene3D" id="1.10.10.10">
    <property type="entry name" value="Winged helix-like DNA-binding domain superfamily/Winged helix DNA-binding domain"/>
    <property type="match status" value="1"/>
</dbReference>
<dbReference type="Proteomes" id="UP001497457">
    <property type="component" value="Chromosome 1b"/>
</dbReference>
<dbReference type="EMBL" id="OZ075111">
    <property type="protein sequence ID" value="CAL4888668.1"/>
    <property type="molecule type" value="Genomic_DNA"/>
</dbReference>
<dbReference type="Gene3D" id="3.40.50.300">
    <property type="entry name" value="P-loop containing nucleotide triphosphate hydrolases"/>
    <property type="match status" value="1"/>
</dbReference>
<dbReference type="InterPro" id="IPR056789">
    <property type="entry name" value="LRR_R13L1-DRL21"/>
</dbReference>
<evidence type="ECO:0000313" key="6">
    <source>
        <dbReference type="EMBL" id="CAL4888668.1"/>
    </source>
</evidence>
<dbReference type="SUPFAM" id="SSF52058">
    <property type="entry name" value="L domain-like"/>
    <property type="match status" value="2"/>
</dbReference>
<accession>A0ABC8VDK8</accession>
<dbReference type="PANTHER" id="PTHR36766:SF64">
    <property type="entry name" value="OS12G0206100 PROTEIN"/>
    <property type="match status" value="1"/>
</dbReference>
<dbReference type="InterPro" id="IPR002182">
    <property type="entry name" value="NB-ARC"/>
</dbReference>
<sequence length="1409" mass="158824">MQTALGAANWLLGKVLSKLSDDLVAGYVASRELGLNFDKIKTELMYTLGLLHAAQGRDVSFNPGLQGLLDDLSKKADETEDALDELHYFMIQDELDDTREAVPDLGDGFGAQAQHARHAARNTAGKWLSCFSCCRSQDDVAAVTENTSNAAKPVNHIDSGYVDKLPFDRVAMSNKIKQLMEEMHSLCPLISELLKINTSSSILKGSTVKSLERPAIGSTVTQEKLYGRSTIFNQTINRMTSDTCPETLSVIPVVGPGGIGKTTFTQHLYNDKRTEEHFPVRVWVCVSTNFDVLKLTKEIRSCIPADQKEVETDNLDHLQKSIANRLKSKRFLIVLDDIWQCTEDKWVNLLAPFKTREAEKGSMVIITTRFPSIADTVKTTNPVNLEGLEPGDFWVFFQACVFGEVIADDPDKQELIDIARQIADRLKCSPLAAKTVGRLLKKRLSREQWTDILEKKEWLNQTGDDDIMPALKISYDYLPFHLQKCFSYCALFPEDYKFDSSEISRFWISIGIIDSCGQNDKLEDKGSKCLDELLDSGFLMKGDNSYYVMHDLLHELAQIVSSKECAYISYPSFRAHDIPLSIRHLSILMQNDYIETSNEEMDKLKKRIDIGNLRSLMIFGEYRRASLVNLLKDTFKEMKGLRVLFIFINSLNSLPRNFSKLVHLRYLKLKSPYYSKVCLPSTVSRFYHLKFLDLQDWESSCVLPKDISRLVNLHHFIAHKYFHSNIPEVGKMKILQELKIFHVKKESVGFELRELGQLAQLGGKLSLRGLENVRSGKEADEARLMAKKDLIKMGLVWSRENQSTVEDILANLQPHSNLRSLCIVNHGGPAGPNWLCHNIHMKNLETLHLEGVSWSTLPPFGQIYHLRKLKLKNIVGLFQFGPDFIGGITEKSFTRLKEVQFHDMPELVEWVGGANTHLFSRLERIRCSNCPKLAALPFSRCSISSTQDNSIWFPNLCDLSIYTCPKLSLPPLPHTRMLSSFGTDRLGYGGRDLYIYKMPGELAFHNLGEVESLMINDASLISFTDLQKLHPLRRIEVGRCKETFLRGLDDDIVLYSVQSLDLSDFPLTRKSLSNLLKCFPGLSRLSLSASNENHDAEVVLQVPPSSSLRAVQLHHDEEVVLQVPPFSSLREVKFHCCKNLILTMEDGGGFHGLSSLESVGLNDCGKLLSRWSMAEAAQSINPFPPHVKDICFRNEPSTLSMALFSNLTSLSRLKLVDCKNITMDGFSPLITSNLKDLMVYNSRGDETEPYSIAADLLAEVARTKTIPPGSFQLVHLEVDSISAVLVAPICTRLSATLRILRFSYDWRAESFMEEQEQVLQLLTFLQQLSFISCRALLSLPQGLHCLSSLEALYISGSPSIRSLPKKGLPDSLESLTIIDCCAELYEECQKLKGARPDIDVDARLLSRQD</sequence>
<dbReference type="InterPro" id="IPR032675">
    <property type="entry name" value="LRR_dom_sf"/>
</dbReference>